<dbReference type="Pfam" id="PF07596">
    <property type="entry name" value="SBP_bac_10"/>
    <property type="match status" value="1"/>
</dbReference>
<dbReference type="EMBL" id="CP036291">
    <property type="protein sequence ID" value="QDU89570.1"/>
    <property type="molecule type" value="Genomic_DNA"/>
</dbReference>
<keyword evidence="4" id="KW-1185">Reference proteome</keyword>
<dbReference type="PROSITE" id="PS00409">
    <property type="entry name" value="PROKAR_NTER_METHYL"/>
    <property type="match status" value="1"/>
</dbReference>
<evidence type="ECO:0000259" key="2">
    <source>
        <dbReference type="Pfam" id="PF07596"/>
    </source>
</evidence>
<dbReference type="OrthoDB" id="255848at2"/>
<dbReference type="KEGG" id="pnd:Pla175_29620"/>
<dbReference type="NCBIfam" id="TIGR02532">
    <property type="entry name" value="IV_pilin_GFxxxE"/>
    <property type="match status" value="1"/>
</dbReference>
<keyword evidence="1" id="KW-0472">Membrane</keyword>
<protein>
    <submittedName>
        <fullName evidence="3">Putative major pilin subunit</fullName>
    </submittedName>
</protein>
<dbReference type="SUPFAM" id="SSF54523">
    <property type="entry name" value="Pili subunits"/>
    <property type="match status" value="1"/>
</dbReference>
<accession>A0A518DDL7</accession>
<dbReference type="Proteomes" id="UP000317429">
    <property type="component" value="Chromosome"/>
</dbReference>
<evidence type="ECO:0000256" key="1">
    <source>
        <dbReference type="SAM" id="Phobius"/>
    </source>
</evidence>
<keyword evidence="1" id="KW-0812">Transmembrane</keyword>
<dbReference type="InterPro" id="IPR045584">
    <property type="entry name" value="Pilin-like"/>
</dbReference>
<proteinExistence type="predicted"/>
<organism evidence="3 4">
    <name type="scientific">Pirellulimonas nuda</name>
    <dbReference type="NCBI Taxonomy" id="2528009"/>
    <lineage>
        <taxon>Bacteria</taxon>
        <taxon>Pseudomonadati</taxon>
        <taxon>Planctomycetota</taxon>
        <taxon>Planctomycetia</taxon>
        <taxon>Pirellulales</taxon>
        <taxon>Lacipirellulaceae</taxon>
        <taxon>Pirellulimonas</taxon>
    </lineage>
</organism>
<dbReference type="Gene3D" id="3.30.700.10">
    <property type="entry name" value="Glycoprotein, Type 4 Pilin"/>
    <property type="match status" value="1"/>
</dbReference>
<dbReference type="RefSeq" id="WP_145286365.1">
    <property type="nucleotide sequence ID" value="NZ_CP036291.1"/>
</dbReference>
<dbReference type="Pfam" id="PF07963">
    <property type="entry name" value="N_methyl"/>
    <property type="match status" value="1"/>
</dbReference>
<dbReference type="AlphaFoldDB" id="A0A518DDL7"/>
<feature type="transmembrane region" description="Helical" evidence="1">
    <location>
        <begin position="26"/>
        <end position="49"/>
    </location>
</feature>
<dbReference type="InterPro" id="IPR012902">
    <property type="entry name" value="N_methyl_site"/>
</dbReference>
<name>A0A518DDL7_9BACT</name>
<dbReference type="PANTHER" id="PTHR30093">
    <property type="entry name" value="GENERAL SECRETION PATHWAY PROTEIN G"/>
    <property type="match status" value="1"/>
</dbReference>
<sequence length="327" mass="34960" precursor="true">MTTTLIGGRPAAAVSLRRPVGRHRGFTLVELLVVIAIIGVLVAMLLPAVQSAREAARRSQCLNNLKQQGLAAQNHMSTHGGLLPPGYLREKGTFIKRGLFTELLPFMEEGITHDLIQYDNNDPSNAFLDPARDAVVKAYVCPSWPDTIVITDGTPSQIGALTTYAGSGGAITSNDPTLLVGGEYPNNGAFALKQVGTKIIGHQRAEREITDGLSKTFLTGEFVHRDCALGASCADPPGNVRPWYLSGYQAGIGSIPLVYSFKELEYTPNSTGLTRSLHGWNRMPMSSYHPGVALFSNIDGSVVVVADDIDAVVYHARATVNGAETDG</sequence>
<keyword evidence="1" id="KW-1133">Transmembrane helix</keyword>
<reference evidence="3 4" key="1">
    <citation type="submission" date="2019-02" db="EMBL/GenBank/DDBJ databases">
        <title>Deep-cultivation of Planctomycetes and their phenomic and genomic characterization uncovers novel biology.</title>
        <authorList>
            <person name="Wiegand S."/>
            <person name="Jogler M."/>
            <person name="Boedeker C."/>
            <person name="Pinto D."/>
            <person name="Vollmers J."/>
            <person name="Rivas-Marin E."/>
            <person name="Kohn T."/>
            <person name="Peeters S.H."/>
            <person name="Heuer A."/>
            <person name="Rast P."/>
            <person name="Oberbeckmann S."/>
            <person name="Bunk B."/>
            <person name="Jeske O."/>
            <person name="Meyerdierks A."/>
            <person name="Storesund J.E."/>
            <person name="Kallscheuer N."/>
            <person name="Luecker S."/>
            <person name="Lage O.M."/>
            <person name="Pohl T."/>
            <person name="Merkel B.J."/>
            <person name="Hornburger P."/>
            <person name="Mueller R.-W."/>
            <person name="Bruemmer F."/>
            <person name="Labrenz M."/>
            <person name="Spormann A.M."/>
            <person name="Op den Camp H."/>
            <person name="Overmann J."/>
            <person name="Amann R."/>
            <person name="Jetten M.S.M."/>
            <person name="Mascher T."/>
            <person name="Medema M.H."/>
            <person name="Devos D.P."/>
            <person name="Kaster A.-K."/>
            <person name="Ovreas L."/>
            <person name="Rohde M."/>
            <person name="Galperin M.Y."/>
            <person name="Jogler C."/>
        </authorList>
    </citation>
    <scope>NUCLEOTIDE SEQUENCE [LARGE SCALE GENOMIC DNA]</scope>
    <source>
        <strain evidence="3 4">Pla175</strain>
    </source>
</reference>
<dbReference type="InterPro" id="IPR011453">
    <property type="entry name" value="DUF1559"/>
</dbReference>
<feature type="domain" description="DUF1559" evidence="2">
    <location>
        <begin position="50"/>
        <end position="311"/>
    </location>
</feature>
<evidence type="ECO:0000313" key="4">
    <source>
        <dbReference type="Proteomes" id="UP000317429"/>
    </source>
</evidence>
<evidence type="ECO:0000313" key="3">
    <source>
        <dbReference type="EMBL" id="QDU89570.1"/>
    </source>
</evidence>
<dbReference type="PANTHER" id="PTHR30093:SF2">
    <property type="entry name" value="TYPE II SECRETION SYSTEM PROTEIN H"/>
    <property type="match status" value="1"/>
</dbReference>
<gene>
    <name evidence="3" type="ORF">Pla175_29620</name>
</gene>